<protein>
    <submittedName>
        <fullName evidence="2">Uncharacterized protein</fullName>
    </submittedName>
</protein>
<sequence>MNTTTGKIKRMNELMSELLTGNDMTKAEAEEELKIQEESGELMEIEENKLTEKQLRKHQVSLHDNRSHYGK</sequence>
<feature type="compositionally biased region" description="Basic and acidic residues" evidence="1">
    <location>
        <begin position="61"/>
        <end position="71"/>
    </location>
</feature>
<dbReference type="AlphaFoldDB" id="A0A0F9H5I0"/>
<accession>A0A0F9H5I0</accession>
<comment type="caution">
    <text evidence="2">The sequence shown here is derived from an EMBL/GenBank/DDBJ whole genome shotgun (WGS) entry which is preliminary data.</text>
</comment>
<organism evidence="2">
    <name type="scientific">marine sediment metagenome</name>
    <dbReference type="NCBI Taxonomy" id="412755"/>
    <lineage>
        <taxon>unclassified sequences</taxon>
        <taxon>metagenomes</taxon>
        <taxon>ecological metagenomes</taxon>
    </lineage>
</organism>
<name>A0A0F9H5I0_9ZZZZ</name>
<reference evidence="2" key="1">
    <citation type="journal article" date="2015" name="Nature">
        <title>Complex archaea that bridge the gap between prokaryotes and eukaryotes.</title>
        <authorList>
            <person name="Spang A."/>
            <person name="Saw J.H."/>
            <person name="Jorgensen S.L."/>
            <person name="Zaremba-Niedzwiedzka K."/>
            <person name="Martijn J."/>
            <person name="Lind A.E."/>
            <person name="van Eijk R."/>
            <person name="Schleper C."/>
            <person name="Guy L."/>
            <person name="Ettema T.J."/>
        </authorList>
    </citation>
    <scope>NUCLEOTIDE SEQUENCE</scope>
</reference>
<evidence type="ECO:0000313" key="2">
    <source>
        <dbReference type="EMBL" id="KKM06290.1"/>
    </source>
</evidence>
<feature type="region of interest" description="Disordered" evidence="1">
    <location>
        <begin position="51"/>
        <end position="71"/>
    </location>
</feature>
<gene>
    <name evidence="2" type="ORF">LCGC14_1745410</name>
</gene>
<dbReference type="EMBL" id="LAZR01016029">
    <property type="protein sequence ID" value="KKM06290.1"/>
    <property type="molecule type" value="Genomic_DNA"/>
</dbReference>
<feature type="non-terminal residue" evidence="2">
    <location>
        <position position="71"/>
    </location>
</feature>
<proteinExistence type="predicted"/>
<evidence type="ECO:0000256" key="1">
    <source>
        <dbReference type="SAM" id="MobiDB-lite"/>
    </source>
</evidence>